<dbReference type="InterPro" id="IPR038482">
    <property type="entry name" value="Tp34-type_sf"/>
</dbReference>
<dbReference type="Gene3D" id="2.60.40.2480">
    <property type="entry name" value="Periplasmic metal-binding protein Tp34-type"/>
    <property type="match status" value="1"/>
</dbReference>
<evidence type="ECO:0008006" key="6">
    <source>
        <dbReference type="Google" id="ProtNLM"/>
    </source>
</evidence>
<dbReference type="EMBL" id="CP025583">
    <property type="protein sequence ID" value="AUM74583.1"/>
    <property type="molecule type" value="Genomic_DNA"/>
</dbReference>
<name>A0A2K9MG40_9RHOB</name>
<comment type="similarity">
    <text evidence="1">Belongs to the UPF0423 family.</text>
</comment>
<protein>
    <recommendedName>
        <fullName evidence="6">Iron transporter</fullName>
    </recommendedName>
</protein>
<reference evidence="5" key="1">
    <citation type="submission" date="2017-12" db="EMBL/GenBank/DDBJ databases">
        <title>Genomic analysis of Paracoccus sp. CBA4604.</title>
        <authorList>
            <person name="Roh S.W."/>
            <person name="Kim J.Y."/>
            <person name="Kim J.S."/>
        </authorList>
    </citation>
    <scope>NUCLEOTIDE SEQUENCE [LARGE SCALE GENOMIC DNA]</scope>
    <source>
        <strain evidence="5">CBA4604</strain>
    </source>
</reference>
<organism evidence="4 5">
    <name type="scientific">Paracoccus jeotgali</name>
    <dbReference type="NCBI Taxonomy" id="2065379"/>
    <lineage>
        <taxon>Bacteria</taxon>
        <taxon>Pseudomonadati</taxon>
        <taxon>Pseudomonadota</taxon>
        <taxon>Alphaproteobacteria</taxon>
        <taxon>Rhodobacterales</taxon>
        <taxon>Paracoccaceae</taxon>
        <taxon>Paracoccus</taxon>
    </lineage>
</organism>
<keyword evidence="2 3" id="KW-0732">Signal</keyword>
<evidence type="ECO:0000256" key="2">
    <source>
        <dbReference type="ARBA" id="ARBA00022729"/>
    </source>
</evidence>
<evidence type="ECO:0000256" key="3">
    <source>
        <dbReference type="SAM" id="SignalP"/>
    </source>
</evidence>
<dbReference type="Proteomes" id="UP000234882">
    <property type="component" value="Chromosome"/>
</dbReference>
<dbReference type="AlphaFoldDB" id="A0A2K9MG40"/>
<dbReference type="Pfam" id="PF10634">
    <property type="entry name" value="Iron_transport"/>
    <property type="match status" value="1"/>
</dbReference>
<keyword evidence="5" id="KW-1185">Reference proteome</keyword>
<dbReference type="PIRSF" id="PIRSF017018">
    <property type="entry name" value="Tp34"/>
    <property type="match status" value="1"/>
</dbReference>
<feature type="chain" id="PRO_5014901401" description="Iron transporter" evidence="3">
    <location>
        <begin position="23"/>
        <end position="177"/>
    </location>
</feature>
<dbReference type="OrthoDB" id="1495621at2"/>
<dbReference type="InterPro" id="IPR018470">
    <property type="entry name" value="Metal-bd_Tp34-typ"/>
</dbReference>
<dbReference type="RefSeq" id="WP_101499929.1">
    <property type="nucleotide sequence ID" value="NZ_CP025583.1"/>
</dbReference>
<dbReference type="KEGG" id="paru:CYR75_10080"/>
<proteinExistence type="inferred from homology"/>
<gene>
    <name evidence="4" type="ORF">CYR75_10080</name>
</gene>
<feature type="signal peptide" evidence="3">
    <location>
        <begin position="1"/>
        <end position="22"/>
    </location>
</feature>
<evidence type="ECO:0000313" key="5">
    <source>
        <dbReference type="Proteomes" id="UP000234882"/>
    </source>
</evidence>
<sequence length="177" mass="18787">MPRLHLAAAAFASLALASAASAAEYPIGEPQEGGGLEIAAVYLQPIQMDHEGMMTPAAESDIHLEADIHALGGNPNGLAEGEWAPYLQIGYTLTKKGSDWTAEGKMMPMVANDGPHYGDNVKMDGPGEYHLELSIAPPDGMQFGRHTDPETGVAAWFDAFTKDYDFTFAGTGKKGGY</sequence>
<accession>A0A2K9MG40</accession>
<evidence type="ECO:0000256" key="1">
    <source>
        <dbReference type="ARBA" id="ARBA00010013"/>
    </source>
</evidence>
<evidence type="ECO:0000313" key="4">
    <source>
        <dbReference type="EMBL" id="AUM74583.1"/>
    </source>
</evidence>